<name>A0A1X7BX39_9RHOB</name>
<accession>A0A1X7BX39</accession>
<sequence>MKYAFIRAHCDEFSVRAMCRVLRVHFSGFYAWLNEPLSRRAQEDARQTELIRQAWIDSGKVYGYRKLADDLRDQGERISENRVARLASLAGIAAQVGYKRRPGRYGGKPVVVAENRLEQQFHASQPDQVWVTDITYIKTHEGWLYLCVIIDLFSRRVVGWSAQSRMTTDLALQALLMAVWRRKPESRVTVHSDQGSQFASREWQTFLRQHNLEPSMSRRGNCHDNAVAESFFQLLKRERIRRRTYPTRADARRDVFEHIELFYNPKRKHTNNGMLSPVDFEIRQHKINQAGV</sequence>
<evidence type="ECO:0000259" key="1">
    <source>
        <dbReference type="PROSITE" id="PS50994"/>
    </source>
</evidence>
<dbReference type="PROSITE" id="PS50994">
    <property type="entry name" value="INTEGRASE"/>
    <property type="match status" value="1"/>
</dbReference>
<dbReference type="InterPro" id="IPR001584">
    <property type="entry name" value="Integrase_cat-core"/>
</dbReference>
<dbReference type="NCBIfam" id="NF033516">
    <property type="entry name" value="transpos_IS3"/>
    <property type="match status" value="1"/>
</dbReference>
<dbReference type="InterPro" id="IPR050900">
    <property type="entry name" value="Transposase_IS3/IS150/IS904"/>
</dbReference>
<protein>
    <submittedName>
        <fullName evidence="2">IS2 transposase TnpB</fullName>
    </submittedName>
</protein>
<evidence type="ECO:0000313" key="3">
    <source>
        <dbReference type="Proteomes" id="UP000193224"/>
    </source>
</evidence>
<dbReference type="Proteomes" id="UP000193224">
    <property type="component" value="Unassembled WGS sequence"/>
</dbReference>
<evidence type="ECO:0000313" key="2">
    <source>
        <dbReference type="EMBL" id="SMC14060.1"/>
    </source>
</evidence>
<dbReference type="InterPro" id="IPR025948">
    <property type="entry name" value="HTH-like_dom"/>
</dbReference>
<feature type="domain" description="Integrase catalytic" evidence="1">
    <location>
        <begin position="122"/>
        <end position="285"/>
    </location>
</feature>
<reference evidence="2 3" key="1">
    <citation type="submission" date="2017-03" db="EMBL/GenBank/DDBJ databases">
        <authorList>
            <person name="Afonso C.L."/>
            <person name="Miller P.J."/>
            <person name="Scott M.A."/>
            <person name="Spackman E."/>
            <person name="Goraichik I."/>
            <person name="Dimitrov K.M."/>
            <person name="Suarez D.L."/>
            <person name="Swayne D.E."/>
        </authorList>
    </citation>
    <scope>NUCLEOTIDE SEQUENCE [LARGE SCALE GENOMIC DNA]</scope>
    <source>
        <strain evidence="2 3">CECT 7745</strain>
    </source>
</reference>
<dbReference type="InterPro" id="IPR036397">
    <property type="entry name" value="RNaseH_sf"/>
</dbReference>
<dbReference type="Pfam" id="PF00665">
    <property type="entry name" value="rve"/>
    <property type="match status" value="1"/>
</dbReference>
<dbReference type="GO" id="GO:0003676">
    <property type="term" value="F:nucleic acid binding"/>
    <property type="evidence" value="ECO:0007669"/>
    <property type="project" value="InterPro"/>
</dbReference>
<gene>
    <name evidence="2" type="ORF">ROA7745_03924</name>
</gene>
<dbReference type="Gene3D" id="3.30.420.10">
    <property type="entry name" value="Ribonuclease H-like superfamily/Ribonuclease H"/>
    <property type="match status" value="1"/>
</dbReference>
<dbReference type="Pfam" id="PF13333">
    <property type="entry name" value="rve_2"/>
    <property type="match status" value="1"/>
</dbReference>
<dbReference type="PANTHER" id="PTHR46889:SF4">
    <property type="entry name" value="TRANSPOSASE INSO FOR INSERTION SEQUENCE ELEMENT IS911B-RELATED"/>
    <property type="match status" value="1"/>
</dbReference>
<dbReference type="AlphaFoldDB" id="A0A1X7BX39"/>
<dbReference type="PANTHER" id="PTHR46889">
    <property type="entry name" value="TRANSPOSASE INSF FOR INSERTION SEQUENCE IS3B-RELATED"/>
    <property type="match status" value="1"/>
</dbReference>
<dbReference type="SUPFAM" id="SSF53098">
    <property type="entry name" value="Ribonuclease H-like"/>
    <property type="match status" value="1"/>
</dbReference>
<keyword evidence="3" id="KW-1185">Reference proteome</keyword>
<dbReference type="InterPro" id="IPR012337">
    <property type="entry name" value="RNaseH-like_sf"/>
</dbReference>
<dbReference type="Pfam" id="PF13276">
    <property type="entry name" value="HTH_21"/>
    <property type="match status" value="1"/>
</dbReference>
<dbReference type="EMBL" id="FWXB01000020">
    <property type="protein sequence ID" value="SMC14060.1"/>
    <property type="molecule type" value="Genomic_DNA"/>
</dbReference>
<dbReference type="GO" id="GO:0015074">
    <property type="term" value="P:DNA integration"/>
    <property type="evidence" value="ECO:0007669"/>
    <property type="project" value="InterPro"/>
</dbReference>
<organism evidence="2 3">
    <name type="scientific">Roseovarius aestuarii</name>
    <dbReference type="NCBI Taxonomy" id="475083"/>
    <lineage>
        <taxon>Bacteria</taxon>
        <taxon>Pseudomonadati</taxon>
        <taxon>Pseudomonadota</taxon>
        <taxon>Alphaproteobacteria</taxon>
        <taxon>Rhodobacterales</taxon>
        <taxon>Roseobacteraceae</taxon>
        <taxon>Roseovarius</taxon>
    </lineage>
</organism>
<dbReference type="InterPro" id="IPR048020">
    <property type="entry name" value="Transpos_IS3"/>
</dbReference>
<proteinExistence type="predicted"/>